<organism evidence="1 2">
    <name type="scientific">Ameca splendens</name>
    <dbReference type="NCBI Taxonomy" id="208324"/>
    <lineage>
        <taxon>Eukaryota</taxon>
        <taxon>Metazoa</taxon>
        <taxon>Chordata</taxon>
        <taxon>Craniata</taxon>
        <taxon>Vertebrata</taxon>
        <taxon>Euteleostomi</taxon>
        <taxon>Actinopterygii</taxon>
        <taxon>Neopterygii</taxon>
        <taxon>Teleostei</taxon>
        <taxon>Neoteleostei</taxon>
        <taxon>Acanthomorphata</taxon>
        <taxon>Ovalentaria</taxon>
        <taxon>Atherinomorphae</taxon>
        <taxon>Cyprinodontiformes</taxon>
        <taxon>Goodeidae</taxon>
        <taxon>Ameca</taxon>
    </lineage>
</organism>
<accession>A0ABV0XXU6</accession>
<evidence type="ECO:0000313" key="2">
    <source>
        <dbReference type="Proteomes" id="UP001469553"/>
    </source>
</evidence>
<proteinExistence type="predicted"/>
<protein>
    <submittedName>
        <fullName evidence="1">Uncharacterized protein</fullName>
    </submittedName>
</protein>
<keyword evidence="2" id="KW-1185">Reference proteome</keyword>
<gene>
    <name evidence="1" type="ORF">AMECASPLE_039532</name>
</gene>
<name>A0ABV0XXU6_9TELE</name>
<evidence type="ECO:0000313" key="1">
    <source>
        <dbReference type="EMBL" id="MEQ2286173.1"/>
    </source>
</evidence>
<dbReference type="EMBL" id="JAHRIP010017865">
    <property type="protein sequence ID" value="MEQ2286173.1"/>
    <property type="molecule type" value="Genomic_DNA"/>
</dbReference>
<sequence length="185" mass="21153">MGYVGAAVLDTKWPMPLERHSVVQQRADSPILSNKWSNTLSKATFKFRPSSSSLYVLGSEFTTMPATKYKLLIFIAQWATRGTSSNNSPVQPVHPLLLSSSIPLLFTPLPSNLLIQTTTRTSLPGFLLTLNSIQFIYIAPIHNTCRLKALHKVKYIQVRFSYLFKLDKKFFYLRKPSRLYRVRDL</sequence>
<dbReference type="Proteomes" id="UP001469553">
    <property type="component" value="Unassembled WGS sequence"/>
</dbReference>
<comment type="caution">
    <text evidence="1">The sequence shown here is derived from an EMBL/GenBank/DDBJ whole genome shotgun (WGS) entry which is preliminary data.</text>
</comment>
<reference evidence="1 2" key="1">
    <citation type="submission" date="2021-06" db="EMBL/GenBank/DDBJ databases">
        <authorList>
            <person name="Palmer J.M."/>
        </authorList>
    </citation>
    <scope>NUCLEOTIDE SEQUENCE [LARGE SCALE GENOMIC DNA]</scope>
    <source>
        <strain evidence="1 2">AS_MEX2019</strain>
        <tissue evidence="1">Muscle</tissue>
    </source>
</reference>